<keyword evidence="1" id="KW-0472">Membrane</keyword>
<dbReference type="STRING" id="32264.T1L4U5"/>
<evidence type="ECO:0000313" key="2">
    <source>
        <dbReference type="EnsemblMetazoa" id="tetur41g00160.1"/>
    </source>
</evidence>
<feature type="transmembrane region" description="Helical" evidence="1">
    <location>
        <begin position="13"/>
        <end position="34"/>
    </location>
</feature>
<dbReference type="Gene3D" id="3.40.50.1820">
    <property type="entry name" value="alpha/beta hydrolase"/>
    <property type="match status" value="2"/>
</dbReference>
<dbReference type="SUPFAM" id="SSF53474">
    <property type="entry name" value="alpha/beta-Hydrolases"/>
    <property type="match status" value="1"/>
</dbReference>
<sequence>MVSFIIFREPLPMVPRVITILVFIIILMGISSISNKIHPERLKKSRNSIHHQYDRFKKSKPDLFPVILVPGDGGSQIEAKLNKPNVVHHFCASRTKNYYTLWMSFSEILPYAIDCFTDNMRLVYDNVTRTTANAPGVETRIPGFGETRSIEFIDNHEMPITGYFNVMVNYLVNLGYKRVINLRGAPYDFRKSPRELTDYLVNLKALIEETTRANNDLPCIIICHSMGCPLTLYFLLRQTDQWKSTYVRKLITIASPWGGAVKAMKAFATGENLGVLVVPELTVRRDERTFPSMAFLLPQKNFWPTSETIIKVGSNNFSTANYEEFFETIDFPVGYQMWLDVEHLIDDLPPPGVPVDCFYSTGIKTMEYLEYDPDLFPNHSPKVVTYGDGDGTVNIRSLEACNRWKQQQTQSFNSFNIYGVDHLSILADPTVLAFLRKIITDRK</sequence>
<keyword evidence="1" id="KW-0812">Transmembrane</keyword>
<dbReference type="OrthoDB" id="190846at2759"/>
<dbReference type="PANTHER" id="PTHR11440">
    <property type="entry name" value="LECITHIN-CHOLESTEROL ACYLTRANSFERASE-RELATED"/>
    <property type="match status" value="1"/>
</dbReference>
<dbReference type="GO" id="GO:0008374">
    <property type="term" value="F:O-acyltransferase activity"/>
    <property type="evidence" value="ECO:0007669"/>
    <property type="project" value="InterPro"/>
</dbReference>
<evidence type="ECO:0000256" key="1">
    <source>
        <dbReference type="SAM" id="Phobius"/>
    </source>
</evidence>
<keyword evidence="1" id="KW-1133">Transmembrane helix</keyword>
<evidence type="ECO:0000313" key="3">
    <source>
        <dbReference type="Proteomes" id="UP000015104"/>
    </source>
</evidence>
<dbReference type="OMA" id="MYSLEAP"/>
<dbReference type="GO" id="GO:0006629">
    <property type="term" value="P:lipid metabolic process"/>
    <property type="evidence" value="ECO:0007669"/>
    <property type="project" value="InterPro"/>
</dbReference>
<dbReference type="HOGENOM" id="CLU_037070_2_1_1"/>
<protein>
    <submittedName>
        <fullName evidence="2">Uncharacterized protein</fullName>
    </submittedName>
</protein>
<dbReference type="Pfam" id="PF02450">
    <property type="entry name" value="LCAT"/>
    <property type="match status" value="1"/>
</dbReference>
<proteinExistence type="predicted"/>
<dbReference type="AlphaFoldDB" id="T1L4U5"/>
<dbReference type="eggNOG" id="KOG2369">
    <property type="taxonomic scope" value="Eukaryota"/>
</dbReference>
<reference evidence="3" key="1">
    <citation type="submission" date="2011-08" db="EMBL/GenBank/DDBJ databases">
        <authorList>
            <person name="Rombauts S."/>
        </authorList>
    </citation>
    <scope>NUCLEOTIDE SEQUENCE</scope>
    <source>
        <strain evidence="3">London</strain>
    </source>
</reference>
<reference evidence="2" key="2">
    <citation type="submission" date="2015-06" db="UniProtKB">
        <authorList>
            <consortium name="EnsemblMetazoa"/>
        </authorList>
    </citation>
    <scope>IDENTIFICATION</scope>
</reference>
<dbReference type="InterPro" id="IPR029058">
    <property type="entry name" value="AB_hydrolase_fold"/>
</dbReference>
<accession>T1L4U5</accession>
<dbReference type="Proteomes" id="UP000015104">
    <property type="component" value="Unassembled WGS sequence"/>
</dbReference>
<name>T1L4U5_TETUR</name>
<dbReference type="EMBL" id="CAEY01001178">
    <property type="status" value="NOT_ANNOTATED_CDS"/>
    <property type="molecule type" value="Genomic_DNA"/>
</dbReference>
<dbReference type="EnsemblMetazoa" id="tetur41g00160.1">
    <property type="protein sequence ID" value="tetur41g00160.1"/>
    <property type="gene ID" value="tetur41g00160"/>
</dbReference>
<gene>
    <name evidence="2" type="primary">107370297</name>
</gene>
<keyword evidence="3" id="KW-1185">Reference proteome</keyword>
<dbReference type="KEGG" id="tut:107370297"/>
<dbReference type="InterPro" id="IPR003386">
    <property type="entry name" value="LACT/PDAT_acylTrfase"/>
</dbReference>
<organism evidence="2 3">
    <name type="scientific">Tetranychus urticae</name>
    <name type="common">Two-spotted spider mite</name>
    <dbReference type="NCBI Taxonomy" id="32264"/>
    <lineage>
        <taxon>Eukaryota</taxon>
        <taxon>Metazoa</taxon>
        <taxon>Ecdysozoa</taxon>
        <taxon>Arthropoda</taxon>
        <taxon>Chelicerata</taxon>
        <taxon>Arachnida</taxon>
        <taxon>Acari</taxon>
        <taxon>Acariformes</taxon>
        <taxon>Trombidiformes</taxon>
        <taxon>Prostigmata</taxon>
        <taxon>Eleutherengona</taxon>
        <taxon>Raphignathae</taxon>
        <taxon>Tetranychoidea</taxon>
        <taxon>Tetranychidae</taxon>
        <taxon>Tetranychus</taxon>
    </lineage>
</organism>